<evidence type="ECO:0008006" key="10">
    <source>
        <dbReference type="Google" id="ProtNLM"/>
    </source>
</evidence>
<dbReference type="InterPro" id="IPR039425">
    <property type="entry name" value="RNA_pol_sigma-70-like"/>
</dbReference>
<evidence type="ECO:0000256" key="2">
    <source>
        <dbReference type="ARBA" id="ARBA00023015"/>
    </source>
</evidence>
<dbReference type="GO" id="GO:0006352">
    <property type="term" value="P:DNA-templated transcription initiation"/>
    <property type="evidence" value="ECO:0007669"/>
    <property type="project" value="InterPro"/>
</dbReference>
<protein>
    <recommendedName>
        <fullName evidence="10">RNA polymerase sigma-70 factor</fullName>
    </recommendedName>
</protein>
<evidence type="ECO:0000256" key="5">
    <source>
        <dbReference type="SAM" id="Phobius"/>
    </source>
</evidence>
<reference evidence="9" key="1">
    <citation type="submission" date="2016-04" db="EMBL/GenBank/DDBJ databases">
        <authorList>
            <person name="Chen L."/>
            <person name="Zhuang W."/>
            <person name="Wang G."/>
        </authorList>
    </citation>
    <scope>NUCLEOTIDE SEQUENCE [LARGE SCALE GENOMIC DNA]</scope>
    <source>
        <strain evidence="9">208</strain>
    </source>
</reference>
<dbReference type="Pfam" id="PF04542">
    <property type="entry name" value="Sigma70_r2"/>
    <property type="match status" value="1"/>
</dbReference>
<dbReference type="GO" id="GO:0016987">
    <property type="term" value="F:sigma factor activity"/>
    <property type="evidence" value="ECO:0007669"/>
    <property type="project" value="UniProtKB-KW"/>
</dbReference>
<feature type="domain" description="RNA polymerase sigma-70 region 2" evidence="6">
    <location>
        <begin position="21"/>
        <end position="87"/>
    </location>
</feature>
<comment type="caution">
    <text evidence="8">The sequence shown here is derived from an EMBL/GenBank/DDBJ whole genome shotgun (WGS) entry which is preliminary data.</text>
</comment>
<dbReference type="PANTHER" id="PTHR43133:SF46">
    <property type="entry name" value="RNA POLYMERASE SIGMA-70 FACTOR ECF SUBFAMILY"/>
    <property type="match status" value="1"/>
</dbReference>
<keyword evidence="5" id="KW-0472">Membrane</keyword>
<evidence type="ECO:0000256" key="3">
    <source>
        <dbReference type="ARBA" id="ARBA00023082"/>
    </source>
</evidence>
<evidence type="ECO:0000259" key="6">
    <source>
        <dbReference type="Pfam" id="PF04542"/>
    </source>
</evidence>
<dbReference type="RefSeq" id="WP_081163956.1">
    <property type="nucleotide sequence ID" value="NZ_LWBP01000123.1"/>
</dbReference>
<feature type="domain" description="RNA polymerase sigma factor 70 region 4 type 2" evidence="7">
    <location>
        <begin position="119"/>
        <end position="169"/>
    </location>
</feature>
<dbReference type="InterPro" id="IPR013249">
    <property type="entry name" value="RNA_pol_sigma70_r4_t2"/>
</dbReference>
<sequence length="195" mass="23004">MTDEQIMQRIMDKDPTVYNELYDKLYRKLFLFAKSLIDDTEEARDIVTESFIKLWAQQNNFANMVHLQVYFYTVIKNACIDHLRKNKLRNKIENHLLKSGTVSENGIERRYQEAELVQILYERINQLPERMQQVFKLTYLDGYSRTEVAQMLNLSENTIRNTNAAAMKAIRLTLGVEQMVVLIFLSLLFFMSACN</sequence>
<dbReference type="Gene3D" id="1.10.1740.10">
    <property type="match status" value="1"/>
</dbReference>
<dbReference type="InterPro" id="IPR014327">
    <property type="entry name" value="RNA_pol_sigma70_bacteroid"/>
</dbReference>
<dbReference type="SUPFAM" id="SSF88946">
    <property type="entry name" value="Sigma2 domain of RNA polymerase sigma factors"/>
    <property type="match status" value="1"/>
</dbReference>
<proteinExistence type="inferred from homology"/>
<keyword evidence="3" id="KW-0731">Sigma factor</keyword>
<dbReference type="GO" id="GO:0003677">
    <property type="term" value="F:DNA binding"/>
    <property type="evidence" value="ECO:0007669"/>
    <property type="project" value="InterPro"/>
</dbReference>
<keyword evidence="9" id="KW-1185">Reference proteome</keyword>
<feature type="transmembrane region" description="Helical" evidence="5">
    <location>
        <begin position="169"/>
        <end position="191"/>
    </location>
</feature>
<comment type="similarity">
    <text evidence="1">Belongs to the sigma-70 factor family. ECF subfamily.</text>
</comment>
<dbReference type="InterPro" id="IPR013324">
    <property type="entry name" value="RNA_pol_sigma_r3/r4-like"/>
</dbReference>
<dbReference type="STRING" id="550983.A4R26_17980"/>
<dbReference type="InterPro" id="IPR007627">
    <property type="entry name" value="RNA_pol_sigma70_r2"/>
</dbReference>
<accession>A0A1V9FUY0</accession>
<dbReference type="InterPro" id="IPR036388">
    <property type="entry name" value="WH-like_DNA-bd_sf"/>
</dbReference>
<dbReference type="CDD" id="cd06171">
    <property type="entry name" value="Sigma70_r4"/>
    <property type="match status" value="1"/>
</dbReference>
<keyword evidence="5" id="KW-0812">Transmembrane</keyword>
<dbReference type="OrthoDB" id="1453134at2"/>
<keyword evidence="2" id="KW-0805">Transcription regulation</keyword>
<organism evidence="8 9">
    <name type="scientific">Niastella populi</name>
    <dbReference type="NCBI Taxonomy" id="550983"/>
    <lineage>
        <taxon>Bacteria</taxon>
        <taxon>Pseudomonadati</taxon>
        <taxon>Bacteroidota</taxon>
        <taxon>Chitinophagia</taxon>
        <taxon>Chitinophagales</taxon>
        <taxon>Chitinophagaceae</taxon>
        <taxon>Niastella</taxon>
    </lineage>
</organism>
<dbReference type="PANTHER" id="PTHR43133">
    <property type="entry name" value="RNA POLYMERASE ECF-TYPE SIGMA FACTO"/>
    <property type="match status" value="1"/>
</dbReference>
<dbReference type="InterPro" id="IPR013325">
    <property type="entry name" value="RNA_pol_sigma_r2"/>
</dbReference>
<keyword evidence="4" id="KW-0804">Transcription</keyword>
<dbReference type="Pfam" id="PF08281">
    <property type="entry name" value="Sigma70_r4_2"/>
    <property type="match status" value="1"/>
</dbReference>
<dbReference type="EMBL" id="LWBP01000123">
    <property type="protein sequence ID" value="OQP62169.1"/>
    <property type="molecule type" value="Genomic_DNA"/>
</dbReference>
<evidence type="ECO:0000313" key="9">
    <source>
        <dbReference type="Proteomes" id="UP000192276"/>
    </source>
</evidence>
<evidence type="ECO:0000256" key="1">
    <source>
        <dbReference type="ARBA" id="ARBA00010641"/>
    </source>
</evidence>
<dbReference type="Gene3D" id="1.10.10.10">
    <property type="entry name" value="Winged helix-like DNA-binding domain superfamily/Winged helix DNA-binding domain"/>
    <property type="match status" value="1"/>
</dbReference>
<gene>
    <name evidence="8" type="ORF">A4R26_17980</name>
</gene>
<dbReference type="SUPFAM" id="SSF88659">
    <property type="entry name" value="Sigma3 and sigma4 domains of RNA polymerase sigma factors"/>
    <property type="match status" value="1"/>
</dbReference>
<dbReference type="Proteomes" id="UP000192276">
    <property type="component" value="Unassembled WGS sequence"/>
</dbReference>
<dbReference type="InterPro" id="IPR014284">
    <property type="entry name" value="RNA_pol_sigma-70_dom"/>
</dbReference>
<evidence type="ECO:0000259" key="7">
    <source>
        <dbReference type="Pfam" id="PF08281"/>
    </source>
</evidence>
<keyword evidence="5" id="KW-1133">Transmembrane helix</keyword>
<dbReference type="NCBIfam" id="TIGR02985">
    <property type="entry name" value="Sig70_bacteroi1"/>
    <property type="match status" value="1"/>
</dbReference>
<dbReference type="AlphaFoldDB" id="A0A1V9FUY0"/>
<dbReference type="NCBIfam" id="TIGR02937">
    <property type="entry name" value="sigma70-ECF"/>
    <property type="match status" value="1"/>
</dbReference>
<name>A0A1V9FUY0_9BACT</name>
<evidence type="ECO:0000256" key="4">
    <source>
        <dbReference type="ARBA" id="ARBA00023163"/>
    </source>
</evidence>
<evidence type="ECO:0000313" key="8">
    <source>
        <dbReference type="EMBL" id="OQP62169.1"/>
    </source>
</evidence>